<dbReference type="PANTHER" id="PTHR21439">
    <property type="entry name" value="OXIDORED-NITRO DOMAIN-CONTAINING PROTEIN"/>
    <property type="match status" value="1"/>
</dbReference>
<dbReference type="Ensembl" id="ENSNFUT00015025060.1">
    <property type="protein sequence ID" value="ENSNFUP00015023967.1"/>
    <property type="gene ID" value="ENSNFUG00015011544.1"/>
</dbReference>
<evidence type="ECO:0000313" key="3">
    <source>
        <dbReference type="Proteomes" id="UP000694548"/>
    </source>
</evidence>
<reference evidence="2" key="2">
    <citation type="submission" date="2025-09" db="UniProtKB">
        <authorList>
            <consortium name="Ensembl"/>
        </authorList>
    </citation>
    <scope>IDENTIFICATION</scope>
</reference>
<dbReference type="PANTHER" id="PTHR21439:SF0">
    <property type="entry name" value="PROTEIN OSCP1"/>
    <property type="match status" value="1"/>
</dbReference>
<dbReference type="Proteomes" id="UP000694548">
    <property type="component" value="Unassembled WGS sequence"/>
</dbReference>
<keyword evidence="3" id="KW-1185">Reference proteome</keyword>
<organism evidence="2 3">
    <name type="scientific">Nothobranchius furzeri</name>
    <name type="common">Turquoise killifish</name>
    <dbReference type="NCBI Taxonomy" id="105023"/>
    <lineage>
        <taxon>Eukaryota</taxon>
        <taxon>Metazoa</taxon>
        <taxon>Chordata</taxon>
        <taxon>Craniata</taxon>
        <taxon>Vertebrata</taxon>
        <taxon>Euteleostomi</taxon>
        <taxon>Actinopterygii</taxon>
        <taxon>Neopterygii</taxon>
        <taxon>Teleostei</taxon>
        <taxon>Neoteleostei</taxon>
        <taxon>Acanthomorphata</taxon>
        <taxon>Ovalentaria</taxon>
        <taxon>Atherinomorphae</taxon>
        <taxon>Cyprinodontiformes</taxon>
        <taxon>Nothobranchiidae</taxon>
        <taxon>Nothobranchius</taxon>
    </lineage>
</organism>
<dbReference type="InterPro" id="IPR019332">
    <property type="entry name" value="OSCP1"/>
</dbReference>
<name>A0A8C6LVR9_NOTFU</name>
<feature type="region of interest" description="Disordered" evidence="1">
    <location>
        <begin position="255"/>
        <end position="276"/>
    </location>
</feature>
<reference evidence="2" key="1">
    <citation type="submission" date="2025-08" db="UniProtKB">
        <authorList>
            <consortium name="Ensembl"/>
        </authorList>
    </citation>
    <scope>IDENTIFICATION</scope>
</reference>
<feature type="compositionally biased region" description="Polar residues" evidence="1">
    <location>
        <begin position="261"/>
        <end position="274"/>
    </location>
</feature>
<protein>
    <submittedName>
        <fullName evidence="2">Organic solute carrier partner 1</fullName>
    </submittedName>
</protein>
<dbReference type="GO" id="GO:0005737">
    <property type="term" value="C:cytoplasm"/>
    <property type="evidence" value="ECO:0007669"/>
    <property type="project" value="TreeGrafter"/>
</dbReference>
<dbReference type="GO" id="GO:0005886">
    <property type="term" value="C:plasma membrane"/>
    <property type="evidence" value="ECO:0007669"/>
    <property type="project" value="TreeGrafter"/>
</dbReference>
<proteinExistence type="predicted"/>
<evidence type="ECO:0000256" key="1">
    <source>
        <dbReference type="SAM" id="MobiDB-lite"/>
    </source>
</evidence>
<evidence type="ECO:0000313" key="2">
    <source>
        <dbReference type="Ensembl" id="ENSNFUP00015023967.1"/>
    </source>
</evidence>
<gene>
    <name evidence="2" type="primary">OSCP1</name>
</gene>
<sequence length="347" mass="38995">MSVRALPLVFINMGGEMLYVLDQRLRALNTSEEQSERVISDIIGTLFSKSFMDELLKPQPLYSHRTMKSVLTRLAHTSIMRLNLASMDRLYELMLMAFKHQVLLCPRPRDLLLVSYNHMDSMRYMVRDTPVLLNQVDETHRKLAEVYSDLSEGDFQLLRQTLLMFFQDSHIRVSLLLKAQIQKSSGRFLLTASGPVPVGTRVPGLIRMFDPKGREVSRSEYPSGGSYSGAVREGSLELNGDRVLKLGLNMYTMEHPEDTHTSNTPGHQSDNSPNPLAKEELNLLAHLMGSMMLEHVPKGDPGFCISFFSPEPEEEEGAPGGTQEFRVINIQAVQVGRGSIKQTTEAA</sequence>
<dbReference type="GeneTree" id="ENSGT00390000004808"/>
<accession>A0A8C6LVR9</accession>
<dbReference type="AlphaFoldDB" id="A0A8C6LVR9"/>
<dbReference type="Pfam" id="PF10188">
    <property type="entry name" value="Oscp1"/>
    <property type="match status" value="1"/>
</dbReference>